<sequence>MLLSPMIKRFFSTGGVHLKQVTFRNLRGKKVSSQQWLARQLTDPYIEKARMMNFRCRSAFKLTEIDDRFRILQPGFNVIDCGAAPGSWTQVAVNRVNANGKKHDDRRGKVISVDRNNFHPIDGAIILGNSDFTSAETQEKIKVYLGQERVDVVLSDMAPNATGIREMDVENILNLCYSTLRFALQVSRTGASLIVKLWQCKESKQLEDDISKYYEDVRVMKPNASRTDSAEIFLMAREFKGVVAP</sequence>
<dbReference type="PANTHER" id="PTHR10920:SF18">
    <property type="entry name" value="RRNA METHYLTRANSFERASE 2, MITOCHONDRIAL"/>
    <property type="match status" value="1"/>
</dbReference>
<dbReference type="InterPro" id="IPR050082">
    <property type="entry name" value="RNA_methyltr_RlmE"/>
</dbReference>
<comment type="similarity">
    <text evidence="1">Belongs to the class I-like SAM-binding methyltransferase superfamily. RNA methyltransferase RlmE family.</text>
</comment>
<dbReference type="PIRSF" id="PIRSF005461">
    <property type="entry name" value="23S_rRNA_mtase"/>
    <property type="match status" value="1"/>
</dbReference>
<dbReference type="InterPro" id="IPR002877">
    <property type="entry name" value="RNA_MeTrfase_FtsJ_dom"/>
</dbReference>
<dbReference type="Gene3D" id="3.40.50.150">
    <property type="entry name" value="Vaccinia Virus protein VP39"/>
    <property type="match status" value="1"/>
</dbReference>
<dbReference type="InterPro" id="IPR015507">
    <property type="entry name" value="rRNA-MeTfrase_E"/>
</dbReference>
<keyword evidence="2" id="KW-0698">rRNA processing</keyword>
<evidence type="ECO:0000256" key="1">
    <source>
        <dbReference type="ARBA" id="ARBA00009258"/>
    </source>
</evidence>
<evidence type="ECO:0000313" key="8">
    <source>
        <dbReference type="Proteomes" id="UP000695000"/>
    </source>
</evidence>
<dbReference type="Pfam" id="PF01728">
    <property type="entry name" value="FtsJ"/>
    <property type="match status" value="1"/>
</dbReference>
<evidence type="ECO:0000256" key="5">
    <source>
        <dbReference type="ARBA" id="ARBA00022691"/>
    </source>
</evidence>
<keyword evidence="4" id="KW-0808">Transferase</keyword>
<feature type="domain" description="Ribosomal RNA methyltransferase FtsJ" evidence="7">
    <location>
        <begin position="54"/>
        <end position="239"/>
    </location>
</feature>
<keyword evidence="3 9" id="KW-0489">Methyltransferase</keyword>
<dbReference type="RefSeq" id="XP_017782090.1">
    <property type="nucleotide sequence ID" value="XM_017926601.1"/>
</dbReference>
<evidence type="ECO:0000259" key="7">
    <source>
        <dbReference type="Pfam" id="PF01728"/>
    </source>
</evidence>
<dbReference type="Proteomes" id="UP000695000">
    <property type="component" value="Unplaced"/>
</dbReference>
<organism evidence="8 9">
    <name type="scientific">Nicrophorus vespilloides</name>
    <name type="common">Boreal carrion beetle</name>
    <dbReference type="NCBI Taxonomy" id="110193"/>
    <lineage>
        <taxon>Eukaryota</taxon>
        <taxon>Metazoa</taxon>
        <taxon>Ecdysozoa</taxon>
        <taxon>Arthropoda</taxon>
        <taxon>Hexapoda</taxon>
        <taxon>Insecta</taxon>
        <taxon>Pterygota</taxon>
        <taxon>Neoptera</taxon>
        <taxon>Endopterygota</taxon>
        <taxon>Coleoptera</taxon>
        <taxon>Polyphaga</taxon>
        <taxon>Staphyliniformia</taxon>
        <taxon>Silphidae</taxon>
        <taxon>Nicrophorinae</taxon>
        <taxon>Nicrophorus</taxon>
    </lineage>
</organism>
<evidence type="ECO:0000313" key="9">
    <source>
        <dbReference type="RefSeq" id="XP_017782090.1"/>
    </source>
</evidence>
<dbReference type="PANTHER" id="PTHR10920">
    <property type="entry name" value="RIBOSOMAL RNA METHYLTRANSFERASE"/>
    <property type="match status" value="1"/>
</dbReference>
<proteinExistence type="inferred from homology"/>
<dbReference type="GO" id="GO:0008168">
    <property type="term" value="F:methyltransferase activity"/>
    <property type="evidence" value="ECO:0007669"/>
    <property type="project" value="UniProtKB-KW"/>
</dbReference>
<evidence type="ECO:0000256" key="2">
    <source>
        <dbReference type="ARBA" id="ARBA00022552"/>
    </source>
</evidence>
<dbReference type="SUPFAM" id="SSF53335">
    <property type="entry name" value="S-adenosyl-L-methionine-dependent methyltransferases"/>
    <property type="match status" value="1"/>
</dbReference>
<evidence type="ECO:0000256" key="3">
    <source>
        <dbReference type="ARBA" id="ARBA00022603"/>
    </source>
</evidence>
<dbReference type="InterPro" id="IPR029063">
    <property type="entry name" value="SAM-dependent_MTases_sf"/>
</dbReference>
<protein>
    <recommendedName>
        <fullName evidence="6">rRNA methyltransferase 2, mitochondrial</fullName>
    </recommendedName>
</protein>
<name>A0ABM1N5J0_NICVS</name>
<gene>
    <name evidence="9" type="primary">LOC108566614</name>
</gene>
<evidence type="ECO:0000256" key="6">
    <source>
        <dbReference type="ARBA" id="ARBA00041184"/>
    </source>
</evidence>
<keyword evidence="8" id="KW-1185">Reference proteome</keyword>
<evidence type="ECO:0000256" key="4">
    <source>
        <dbReference type="ARBA" id="ARBA00022679"/>
    </source>
</evidence>
<keyword evidence="5" id="KW-0949">S-adenosyl-L-methionine</keyword>
<dbReference type="GO" id="GO:0032259">
    <property type="term" value="P:methylation"/>
    <property type="evidence" value="ECO:0007669"/>
    <property type="project" value="UniProtKB-KW"/>
</dbReference>
<dbReference type="GeneID" id="108566614"/>
<dbReference type="HAMAP" id="MF_01547">
    <property type="entry name" value="RNA_methyltr_E"/>
    <property type="match status" value="1"/>
</dbReference>
<accession>A0ABM1N5J0</accession>
<reference evidence="9" key="1">
    <citation type="submission" date="2025-08" db="UniProtKB">
        <authorList>
            <consortium name="RefSeq"/>
        </authorList>
    </citation>
    <scope>IDENTIFICATION</scope>
    <source>
        <tissue evidence="9">Whole Larva</tissue>
    </source>
</reference>